<dbReference type="InterPro" id="IPR036163">
    <property type="entry name" value="HMA_dom_sf"/>
</dbReference>
<dbReference type="SUPFAM" id="SSF81653">
    <property type="entry name" value="Calcium ATPase, transduction domain A"/>
    <property type="match status" value="1"/>
</dbReference>
<keyword evidence="7" id="KW-1278">Translocase</keyword>
<dbReference type="InParanoid" id="A0A2P5BVH9"/>
<dbReference type="SUPFAM" id="SSF55008">
    <property type="entry name" value="HMA, heavy metal-associated domain"/>
    <property type="match status" value="1"/>
</dbReference>
<dbReference type="EMBL" id="JXTC01000453">
    <property type="protein sequence ID" value="PON52782.1"/>
    <property type="molecule type" value="Genomic_DNA"/>
</dbReference>
<comment type="subcellular location">
    <subcellularLocation>
        <location evidence="1">Membrane</location>
        <topology evidence="1">Multi-pass membrane protein</topology>
    </subcellularLocation>
</comment>
<keyword evidence="4 10" id="KW-0479">Metal-binding</keyword>
<dbReference type="FunFam" id="2.70.150.10:FF:000002">
    <property type="entry name" value="Copper-transporting ATPase 1, putative"/>
    <property type="match status" value="1"/>
</dbReference>
<comment type="similarity">
    <text evidence="2 10">Belongs to the cation transport ATPase (P-type) (TC 3.A.3) family. Type IB subfamily.</text>
</comment>
<dbReference type="Pfam" id="PF00122">
    <property type="entry name" value="E1-E2_ATPase"/>
    <property type="match status" value="1"/>
</dbReference>
<dbReference type="InterPro" id="IPR018303">
    <property type="entry name" value="ATPase_P-typ_P_site"/>
</dbReference>
<evidence type="ECO:0000256" key="5">
    <source>
        <dbReference type="ARBA" id="ARBA00022741"/>
    </source>
</evidence>
<dbReference type="PRINTS" id="PR00120">
    <property type="entry name" value="HATPASE"/>
</dbReference>
<dbReference type="PROSITE" id="PS01229">
    <property type="entry name" value="COF_2"/>
    <property type="match status" value="1"/>
</dbReference>
<evidence type="ECO:0000256" key="7">
    <source>
        <dbReference type="ARBA" id="ARBA00022967"/>
    </source>
</evidence>
<accession>A0A2P5BVH9</accession>
<keyword evidence="5 10" id="KW-0547">Nucleotide-binding</keyword>
<proteinExistence type="inferred from homology"/>
<dbReference type="PANTHER" id="PTHR48085">
    <property type="entry name" value="CADMIUM/ZINC-TRANSPORTING ATPASE HMA2-RELATED"/>
    <property type="match status" value="1"/>
</dbReference>
<dbReference type="GO" id="GO:0005524">
    <property type="term" value="F:ATP binding"/>
    <property type="evidence" value="ECO:0007669"/>
    <property type="project" value="UniProtKB-UniRule"/>
</dbReference>
<evidence type="ECO:0000256" key="6">
    <source>
        <dbReference type="ARBA" id="ARBA00022840"/>
    </source>
</evidence>
<dbReference type="InterPro" id="IPR023298">
    <property type="entry name" value="ATPase_P-typ_TM_dom_sf"/>
</dbReference>
<sequence length="937" mass="101761">MDSEDVKKEQARKKLEKSYFDVLGLCCSSEVPLVENILKPLDGVKEVKVVIATKTVIVVHDNLLISQTQIAKALNEARLEASIRVYGENELKKKWPSPYSVACGVLLLLSLLKYAYSPFKWLALGSVAIGILPICLKALIAIRNLRLDINILAIVAVIGTVAMRDYLEAGTIVFLFTVAEWLESRAGQKANAAMSSLMSIVPQKAVIAETGEVVDANDVQLNTILAVKAGEVIPIDGIVVEGNCEVDEKTLTGESFPVPKQKDSTVLAGTINLNGYVSVKTTALAEECAVSKMAKLVEEAQNSKSKTQRFIDKCAKYYTPVVLVISVSVAVIPAALRLHDLNKWLRLALVVLVSACPCGLILSTPVAMFCALTRAATSGLLIKGGDYLEILAGIKIVSFDKTGTITRGEFVVTDFQSLRDDISLETLLYWVSSIESKSSHPMAAALVDYGKSFFVEPKPENVEEFENFPGEGIHGRIDGTEVYIGNRKISTRAACETVPTLEGYVTEGKSVGYIYCGGTPAGIFTLSDACRSGVAEAIGELKLLGIKTAMLTGDSHAAAMYTQEQLGHAIEEVHAELLPEDKAKFIKDFKKGGPTAMIGDGLNDAPALATADIGISMGISGSALATETGHVILLSNDMRKIPKAIKLSRKARRKVIQNVIMSITTKAAILALAIAGHPLVWAAVLADVGTCLLVILNSMLLLKETHHVLGEKCCDSSSATHVHKHGCNDGHNKLVPHKDQQCCSNNKVLKVCESQKCSSERSLSKRQVRPLTSGSCCDQKCESSTELHNDCAASSEFHESQDCHHGNCSTINRDLESQTTHDHSCLASQNEMHSCLEDICDHHHHQEVQYSCDEKPDKDHTHIDVMQSVNNAKSVTVPACRMSLGKWESKECCGSNRKKFPKSVATNACMSFVKREMGGCCMKYMKECCRRRPIKSY</sequence>
<dbReference type="Proteomes" id="UP000237000">
    <property type="component" value="Unassembled WGS sequence"/>
</dbReference>
<dbReference type="GO" id="GO:0019829">
    <property type="term" value="F:ATPase-coupled monoatomic cation transmembrane transporter activity"/>
    <property type="evidence" value="ECO:0007669"/>
    <property type="project" value="InterPro"/>
</dbReference>
<evidence type="ECO:0000256" key="2">
    <source>
        <dbReference type="ARBA" id="ARBA00006024"/>
    </source>
</evidence>
<dbReference type="InterPro" id="IPR059000">
    <property type="entry name" value="ATPase_P-type_domA"/>
</dbReference>
<dbReference type="SFLD" id="SFLDF00027">
    <property type="entry name" value="p-type_atpase"/>
    <property type="match status" value="1"/>
</dbReference>
<dbReference type="InterPro" id="IPR006121">
    <property type="entry name" value="HMA_dom"/>
</dbReference>
<feature type="transmembrane region" description="Helical" evidence="10">
    <location>
        <begin position="122"/>
        <end position="142"/>
    </location>
</feature>
<dbReference type="InterPro" id="IPR001757">
    <property type="entry name" value="P_typ_ATPase"/>
</dbReference>
<dbReference type="AlphaFoldDB" id="A0A2P5BVH9"/>
<evidence type="ECO:0000256" key="4">
    <source>
        <dbReference type="ARBA" id="ARBA00022723"/>
    </source>
</evidence>
<dbReference type="PROSITE" id="PS00154">
    <property type="entry name" value="ATPASE_E1_E2"/>
    <property type="match status" value="1"/>
</dbReference>
<dbReference type="GO" id="GO:0046872">
    <property type="term" value="F:metal ion binding"/>
    <property type="evidence" value="ECO:0007669"/>
    <property type="project" value="UniProtKB-KW"/>
</dbReference>
<dbReference type="SUPFAM" id="SSF81665">
    <property type="entry name" value="Calcium ATPase, transmembrane domain M"/>
    <property type="match status" value="1"/>
</dbReference>
<dbReference type="InterPro" id="IPR027256">
    <property type="entry name" value="P-typ_ATPase_IB"/>
</dbReference>
<dbReference type="InterPro" id="IPR023214">
    <property type="entry name" value="HAD_sf"/>
</dbReference>
<dbReference type="PANTHER" id="PTHR48085:SF5">
    <property type="entry name" value="CADMIUM_ZINC-TRANSPORTING ATPASE HMA4-RELATED"/>
    <property type="match status" value="1"/>
</dbReference>
<dbReference type="Gene3D" id="3.40.1110.10">
    <property type="entry name" value="Calcium-transporting ATPase, cytoplasmic domain N"/>
    <property type="match status" value="1"/>
</dbReference>
<feature type="domain" description="HMA" evidence="11">
    <location>
        <begin position="16"/>
        <end position="82"/>
    </location>
</feature>
<evidence type="ECO:0000256" key="9">
    <source>
        <dbReference type="ARBA" id="ARBA00023136"/>
    </source>
</evidence>
<dbReference type="Pfam" id="PF00702">
    <property type="entry name" value="Hydrolase"/>
    <property type="match status" value="1"/>
</dbReference>
<keyword evidence="9 10" id="KW-0472">Membrane</keyword>
<evidence type="ECO:0000256" key="3">
    <source>
        <dbReference type="ARBA" id="ARBA00022692"/>
    </source>
</evidence>
<evidence type="ECO:0000313" key="12">
    <source>
        <dbReference type="EMBL" id="PON52782.1"/>
    </source>
</evidence>
<dbReference type="STRING" id="63057.A0A2P5BVH9"/>
<organism evidence="12 13">
    <name type="scientific">Trema orientale</name>
    <name type="common">Charcoal tree</name>
    <name type="synonym">Celtis orientalis</name>
    <dbReference type="NCBI Taxonomy" id="63057"/>
    <lineage>
        <taxon>Eukaryota</taxon>
        <taxon>Viridiplantae</taxon>
        <taxon>Streptophyta</taxon>
        <taxon>Embryophyta</taxon>
        <taxon>Tracheophyta</taxon>
        <taxon>Spermatophyta</taxon>
        <taxon>Magnoliopsida</taxon>
        <taxon>eudicotyledons</taxon>
        <taxon>Gunneridae</taxon>
        <taxon>Pentapetalae</taxon>
        <taxon>rosids</taxon>
        <taxon>fabids</taxon>
        <taxon>Rosales</taxon>
        <taxon>Cannabaceae</taxon>
        <taxon>Trema</taxon>
    </lineage>
</organism>
<dbReference type="SFLD" id="SFLDG00002">
    <property type="entry name" value="C1.7:_P-type_atpase_like"/>
    <property type="match status" value="1"/>
</dbReference>
<dbReference type="InterPro" id="IPR008250">
    <property type="entry name" value="ATPase_P-typ_transduc_dom_A_sf"/>
</dbReference>
<dbReference type="PRINTS" id="PR00119">
    <property type="entry name" value="CATATPASE"/>
</dbReference>
<dbReference type="SUPFAM" id="SSF56784">
    <property type="entry name" value="HAD-like"/>
    <property type="match status" value="1"/>
</dbReference>
<dbReference type="CDD" id="cd02079">
    <property type="entry name" value="P-type_ATPase_HM"/>
    <property type="match status" value="1"/>
</dbReference>
<protein>
    <submittedName>
        <fullName evidence="12">P-type ATPase, subfamily IB</fullName>
    </submittedName>
</protein>
<dbReference type="GO" id="GO:0016887">
    <property type="term" value="F:ATP hydrolysis activity"/>
    <property type="evidence" value="ECO:0007669"/>
    <property type="project" value="InterPro"/>
</dbReference>
<dbReference type="GO" id="GO:0016020">
    <property type="term" value="C:membrane"/>
    <property type="evidence" value="ECO:0007669"/>
    <property type="project" value="UniProtKB-SubCell"/>
</dbReference>
<dbReference type="InterPro" id="IPR044492">
    <property type="entry name" value="P_typ_ATPase_HD_dom"/>
</dbReference>
<dbReference type="NCBIfam" id="TIGR01494">
    <property type="entry name" value="ATPase_P-type"/>
    <property type="match status" value="1"/>
</dbReference>
<dbReference type="InterPro" id="IPR023299">
    <property type="entry name" value="ATPase_P-typ_cyto_dom_N"/>
</dbReference>
<dbReference type="Gene3D" id="3.40.50.1000">
    <property type="entry name" value="HAD superfamily/HAD-like"/>
    <property type="match status" value="1"/>
</dbReference>
<evidence type="ECO:0000256" key="8">
    <source>
        <dbReference type="ARBA" id="ARBA00022989"/>
    </source>
</evidence>
<dbReference type="FunFam" id="3.30.70.100:FF:000022">
    <property type="entry name" value="Putative cadmium/zinc-transporting ATPase 3"/>
    <property type="match status" value="1"/>
</dbReference>
<gene>
    <name evidence="12" type="ORF">TorRG33x02_307400</name>
</gene>
<name>A0A2P5BVH9_TREOI</name>
<feature type="transmembrane region" description="Helical" evidence="10">
    <location>
        <begin position="655"/>
        <end position="674"/>
    </location>
</feature>
<dbReference type="InterPro" id="IPR036412">
    <property type="entry name" value="HAD-like_sf"/>
</dbReference>
<evidence type="ECO:0000256" key="10">
    <source>
        <dbReference type="RuleBase" id="RU362081"/>
    </source>
</evidence>
<keyword evidence="3 10" id="KW-0812">Transmembrane</keyword>
<dbReference type="Gene3D" id="2.70.150.10">
    <property type="entry name" value="Calcium-transporting ATPase, cytoplasmic transduction domain A"/>
    <property type="match status" value="1"/>
</dbReference>
<keyword evidence="8 10" id="KW-1133">Transmembrane helix</keyword>
<dbReference type="FunCoup" id="A0A2P5BVH9">
    <property type="interactions" value="32"/>
</dbReference>
<keyword evidence="13" id="KW-1185">Reference proteome</keyword>
<dbReference type="OrthoDB" id="432719at2759"/>
<comment type="caution">
    <text evidence="12">The sequence shown here is derived from an EMBL/GenBank/DDBJ whole genome shotgun (WGS) entry which is preliminary data.</text>
</comment>
<keyword evidence="6 10" id="KW-0067">ATP-binding</keyword>
<dbReference type="InterPro" id="IPR051014">
    <property type="entry name" value="Cation_Transport_ATPase_IB"/>
</dbReference>
<feature type="transmembrane region" description="Helical" evidence="10">
    <location>
        <begin position="99"/>
        <end position="116"/>
    </location>
</feature>
<dbReference type="PROSITE" id="PS50846">
    <property type="entry name" value="HMA_2"/>
    <property type="match status" value="1"/>
</dbReference>
<feature type="transmembrane region" description="Helical" evidence="10">
    <location>
        <begin position="348"/>
        <end position="372"/>
    </location>
</feature>
<evidence type="ECO:0000259" key="11">
    <source>
        <dbReference type="PROSITE" id="PS50846"/>
    </source>
</evidence>
<evidence type="ECO:0000256" key="1">
    <source>
        <dbReference type="ARBA" id="ARBA00004141"/>
    </source>
</evidence>
<dbReference type="SFLD" id="SFLDS00003">
    <property type="entry name" value="Haloacid_Dehalogenase"/>
    <property type="match status" value="1"/>
</dbReference>
<dbReference type="CDD" id="cd00371">
    <property type="entry name" value="HMA"/>
    <property type="match status" value="1"/>
</dbReference>
<feature type="transmembrane region" description="Helical" evidence="10">
    <location>
        <begin position="680"/>
        <end position="702"/>
    </location>
</feature>
<feature type="transmembrane region" description="Helical" evidence="10">
    <location>
        <begin position="317"/>
        <end position="336"/>
    </location>
</feature>
<reference evidence="13" key="1">
    <citation type="submission" date="2016-06" db="EMBL/GenBank/DDBJ databases">
        <title>Parallel loss of symbiosis genes in relatives of nitrogen-fixing non-legume Parasponia.</title>
        <authorList>
            <person name="Van Velzen R."/>
            <person name="Holmer R."/>
            <person name="Bu F."/>
            <person name="Rutten L."/>
            <person name="Van Zeijl A."/>
            <person name="Liu W."/>
            <person name="Santuari L."/>
            <person name="Cao Q."/>
            <person name="Sharma T."/>
            <person name="Shen D."/>
            <person name="Roswanjaya Y."/>
            <person name="Wardhani T."/>
            <person name="Kalhor M.S."/>
            <person name="Jansen J."/>
            <person name="Van den Hoogen J."/>
            <person name="Gungor B."/>
            <person name="Hartog M."/>
            <person name="Hontelez J."/>
            <person name="Verver J."/>
            <person name="Yang W.-C."/>
            <person name="Schijlen E."/>
            <person name="Repin R."/>
            <person name="Schilthuizen M."/>
            <person name="Schranz E."/>
            <person name="Heidstra R."/>
            <person name="Miyata K."/>
            <person name="Fedorova E."/>
            <person name="Kohlen W."/>
            <person name="Bisseling T."/>
            <person name="Smit S."/>
            <person name="Geurts R."/>
        </authorList>
    </citation>
    <scope>NUCLEOTIDE SEQUENCE [LARGE SCALE GENOMIC DNA]</scope>
    <source>
        <strain evidence="13">cv. RG33-2</strain>
    </source>
</reference>
<dbReference type="Gene3D" id="3.30.70.100">
    <property type="match status" value="1"/>
</dbReference>
<dbReference type="NCBIfam" id="TIGR01512">
    <property type="entry name" value="ATPase-IB2_Cd"/>
    <property type="match status" value="1"/>
</dbReference>
<dbReference type="FunFam" id="3.40.1110.10:FF:000043">
    <property type="entry name" value="Putative cadmium/zinc-transporting ATPase 3"/>
    <property type="match status" value="1"/>
</dbReference>
<evidence type="ECO:0000313" key="13">
    <source>
        <dbReference type="Proteomes" id="UP000237000"/>
    </source>
</evidence>
<dbReference type="NCBIfam" id="TIGR01525">
    <property type="entry name" value="ATPase-IB_hvy"/>
    <property type="match status" value="1"/>
</dbReference>